<evidence type="ECO:0000313" key="3">
    <source>
        <dbReference type="Proteomes" id="UP001575622"/>
    </source>
</evidence>
<feature type="domain" description="AAA" evidence="1">
    <location>
        <begin position="2"/>
        <end position="182"/>
    </location>
</feature>
<dbReference type="PANTHER" id="PTHR13696">
    <property type="entry name" value="P-LOOP CONTAINING NUCLEOSIDE TRIPHOSPHATE HYDROLASE"/>
    <property type="match status" value="1"/>
</dbReference>
<dbReference type="InterPro" id="IPR025669">
    <property type="entry name" value="AAA_dom"/>
</dbReference>
<gene>
    <name evidence="2" type="ORF">ACEU3E_34510</name>
</gene>
<dbReference type="EMBL" id="JBHDLN010000034">
    <property type="protein sequence ID" value="MFB0847285.1"/>
    <property type="molecule type" value="Genomic_DNA"/>
</dbReference>
<name>A0ABV4VCC7_9BACL</name>
<evidence type="ECO:0000313" key="2">
    <source>
        <dbReference type="EMBL" id="MFB0847285.1"/>
    </source>
</evidence>
<dbReference type="Pfam" id="PF13614">
    <property type="entry name" value="AAA_31"/>
    <property type="match status" value="1"/>
</dbReference>
<sequence>MAKVITFGIQKGGSSKTTTSGIVAYLLSQKHRVLAVDMDSQGNLTELLTQQDIYNFHKRTVFEALQIQDARPFIHKITDNLHIIPAEDHIARFASWLYDSKNPYRGNKSLVLMETLGDVQSDYDYIIVDTPPALGEQTINALAAANVVVAMFEASKFCYSALGRFLETCVHVQEKVNREMKIAGILRCMIDVRRTDNKALIELAEEVYGELCFDTVITRTAATGRLSINGFENNPEIKSAVAQYLEFIEELMDRVNGVED</sequence>
<dbReference type="InterPro" id="IPR027417">
    <property type="entry name" value="P-loop_NTPase"/>
</dbReference>
<organism evidence="2 3">
    <name type="scientific">Paenibacillus oleatilyticus</name>
    <dbReference type="NCBI Taxonomy" id="2594886"/>
    <lineage>
        <taxon>Bacteria</taxon>
        <taxon>Bacillati</taxon>
        <taxon>Bacillota</taxon>
        <taxon>Bacilli</taxon>
        <taxon>Bacillales</taxon>
        <taxon>Paenibacillaceae</taxon>
        <taxon>Paenibacillus</taxon>
    </lineage>
</organism>
<dbReference type="PANTHER" id="PTHR13696:SF52">
    <property type="entry name" value="PARA FAMILY PROTEIN CT_582"/>
    <property type="match status" value="1"/>
</dbReference>
<dbReference type="CDD" id="cd02042">
    <property type="entry name" value="ParAB_family"/>
    <property type="match status" value="1"/>
</dbReference>
<evidence type="ECO:0000259" key="1">
    <source>
        <dbReference type="Pfam" id="PF13614"/>
    </source>
</evidence>
<dbReference type="Proteomes" id="UP001575622">
    <property type="component" value="Unassembled WGS sequence"/>
</dbReference>
<dbReference type="Gene3D" id="3.40.50.300">
    <property type="entry name" value="P-loop containing nucleotide triphosphate hydrolases"/>
    <property type="match status" value="1"/>
</dbReference>
<accession>A0ABV4VCC7</accession>
<protein>
    <submittedName>
        <fullName evidence="2">ParA family protein</fullName>
    </submittedName>
</protein>
<dbReference type="RefSeq" id="WP_373957112.1">
    <property type="nucleotide sequence ID" value="NZ_JBHDLN010000034.1"/>
</dbReference>
<comment type="caution">
    <text evidence="2">The sequence shown here is derived from an EMBL/GenBank/DDBJ whole genome shotgun (WGS) entry which is preliminary data.</text>
</comment>
<dbReference type="SUPFAM" id="SSF52540">
    <property type="entry name" value="P-loop containing nucleoside triphosphate hydrolases"/>
    <property type="match status" value="1"/>
</dbReference>
<proteinExistence type="predicted"/>
<reference evidence="2 3" key="1">
    <citation type="submission" date="2024-09" db="EMBL/GenBank/DDBJ databases">
        <authorList>
            <person name="Makale K.P.P."/>
            <person name="Makhzoum A."/>
            <person name="Rantong G."/>
            <person name="Rahube T.O."/>
        </authorList>
    </citation>
    <scope>NUCLEOTIDE SEQUENCE [LARGE SCALE GENOMIC DNA]</scope>
    <source>
        <strain evidence="2 3">KM_D13</strain>
    </source>
</reference>
<dbReference type="InterPro" id="IPR050678">
    <property type="entry name" value="DNA_Partitioning_ATPase"/>
</dbReference>
<keyword evidence="3" id="KW-1185">Reference proteome</keyword>